<keyword evidence="2" id="KW-1185">Reference proteome</keyword>
<gene>
    <name evidence="1" type="ORF">HBN54_000776</name>
</gene>
<evidence type="ECO:0000313" key="1">
    <source>
        <dbReference type="EMBL" id="NKI88189.1"/>
    </source>
</evidence>
<proteinExistence type="predicted"/>
<dbReference type="RefSeq" id="WP_168671842.1">
    <property type="nucleotide sequence ID" value="NZ_JAAVTK010000002.1"/>
</dbReference>
<protein>
    <submittedName>
        <fullName evidence="1">Uncharacterized protein</fullName>
    </submittedName>
</protein>
<comment type="caution">
    <text evidence="1">The sequence shown here is derived from an EMBL/GenBank/DDBJ whole genome shotgun (WGS) entry which is preliminary data.</text>
</comment>
<dbReference type="EMBL" id="JAAVTK010000002">
    <property type="protein sequence ID" value="NKI88189.1"/>
    <property type="molecule type" value="Genomic_DNA"/>
</dbReference>
<organism evidence="1 2">
    <name type="scientific">Hymenobacter artigasi</name>
    <dbReference type="NCBI Taxonomy" id="2719616"/>
    <lineage>
        <taxon>Bacteria</taxon>
        <taxon>Pseudomonadati</taxon>
        <taxon>Bacteroidota</taxon>
        <taxon>Cytophagia</taxon>
        <taxon>Cytophagales</taxon>
        <taxon>Hymenobacteraceae</taxon>
        <taxon>Hymenobacter</taxon>
    </lineage>
</organism>
<dbReference type="Proteomes" id="UP000717634">
    <property type="component" value="Unassembled WGS sequence"/>
</dbReference>
<evidence type="ECO:0000313" key="2">
    <source>
        <dbReference type="Proteomes" id="UP000717634"/>
    </source>
</evidence>
<name>A0ABX1HD72_9BACT</name>
<sequence length="136" mass="15449">MKCCLLAAVSVFFINTPHKDCVLITAQQQLKNKYSIQIKNTCSDSVFYQVGLYGSDKLNGTSWTCIYKDVKSKKPCDMSISTMTLLENTETADFTCEVPSLKHSKYFKFEVYYSVYKKGIKGTADGRVFSKPFKNE</sequence>
<accession>A0ABX1HD72</accession>
<reference evidence="1 2" key="1">
    <citation type="submission" date="2020-03" db="EMBL/GenBank/DDBJ databases">
        <title>Genomic Encyclopedia of Type Strains, Phase IV (KMG-V): Genome sequencing to study the core and pangenomes of soil and plant-associated prokaryotes.</title>
        <authorList>
            <person name="Whitman W."/>
        </authorList>
    </citation>
    <scope>NUCLEOTIDE SEQUENCE [LARGE SCALE GENOMIC DNA]</scope>
    <source>
        <strain evidence="1 2">1B</strain>
    </source>
</reference>